<evidence type="ECO:0000313" key="2">
    <source>
        <dbReference type="Proteomes" id="UP000199021"/>
    </source>
</evidence>
<proteinExistence type="predicted"/>
<dbReference type="RefSeq" id="WP_139212065.1">
    <property type="nucleotide sequence ID" value="NZ_FOFB01000039.1"/>
</dbReference>
<gene>
    <name evidence="1" type="ORF">SAMN05444359_13920</name>
</gene>
<dbReference type="OrthoDB" id="10005786at2"/>
<dbReference type="STRING" id="478744.SAMN05444359_13920"/>
<name>A0A1H9NSG2_9BACT</name>
<accession>A0A1H9NSG2</accession>
<dbReference type="AlphaFoldDB" id="A0A1H9NSG2"/>
<evidence type="ECO:0000313" key="1">
    <source>
        <dbReference type="EMBL" id="SER38828.1"/>
    </source>
</evidence>
<protein>
    <submittedName>
        <fullName evidence="1">Uncharacterized protein</fullName>
    </submittedName>
</protein>
<organism evidence="1 2">
    <name type="scientific">Neolewinella agarilytica</name>
    <dbReference type="NCBI Taxonomy" id="478744"/>
    <lineage>
        <taxon>Bacteria</taxon>
        <taxon>Pseudomonadati</taxon>
        <taxon>Bacteroidota</taxon>
        <taxon>Saprospiria</taxon>
        <taxon>Saprospirales</taxon>
        <taxon>Lewinellaceae</taxon>
        <taxon>Neolewinella</taxon>
    </lineage>
</organism>
<dbReference type="EMBL" id="FOFB01000039">
    <property type="protein sequence ID" value="SER38828.1"/>
    <property type="molecule type" value="Genomic_DNA"/>
</dbReference>
<keyword evidence="2" id="KW-1185">Reference proteome</keyword>
<dbReference type="InParanoid" id="A0A1H9NSG2"/>
<sequence length="140" mass="15982">MKSTISILLTSVALTTGGYLGWREWQPNLTGHWDIVEEPLDEHYSTLAWMETLDITNDNTVYLNYSPDSPSPTIGAVNRLFRSMYIGPGCLSLNIDYHPDGNTLFLEIENPIDNSSPYRFTAVKRSKCPHSWRPEANYIR</sequence>
<reference evidence="2" key="1">
    <citation type="submission" date="2016-10" db="EMBL/GenBank/DDBJ databases">
        <authorList>
            <person name="Varghese N."/>
            <person name="Submissions S."/>
        </authorList>
    </citation>
    <scope>NUCLEOTIDE SEQUENCE [LARGE SCALE GENOMIC DNA]</scope>
    <source>
        <strain evidence="2">DSM 24740</strain>
    </source>
</reference>
<dbReference type="Proteomes" id="UP000199021">
    <property type="component" value="Unassembled WGS sequence"/>
</dbReference>